<organism evidence="7 8">
    <name type="scientific">Variovorax paradoxus (strain EPS)</name>
    <dbReference type="NCBI Taxonomy" id="595537"/>
    <lineage>
        <taxon>Bacteria</taxon>
        <taxon>Pseudomonadati</taxon>
        <taxon>Pseudomonadota</taxon>
        <taxon>Betaproteobacteria</taxon>
        <taxon>Burkholderiales</taxon>
        <taxon>Comamonadaceae</taxon>
        <taxon>Variovorax</taxon>
    </lineage>
</organism>
<evidence type="ECO:0000256" key="1">
    <source>
        <dbReference type="ARBA" id="ARBA00010062"/>
    </source>
</evidence>
<dbReference type="PANTHER" id="PTHR47235">
    <property type="entry name" value="BLR6548 PROTEIN"/>
    <property type="match status" value="1"/>
</dbReference>
<evidence type="ECO:0000256" key="5">
    <source>
        <dbReference type="SAM" id="SignalP"/>
    </source>
</evidence>
<dbReference type="Proteomes" id="UP000008917">
    <property type="component" value="Chromosome"/>
</dbReference>
<sequence>MPSSRIPFPEKPSASRTRRFLLVSGVAASLGLASLPGVAKDKVVEDATIVIGQSAPFSGPSAQLGTEFNVGARVYFQMVNEAGGVHGRKIELHAKDDAYDPKMTASNTADLLEQDRAVALFGYVGTSTTLAALPLAVAAQVPFFAPVTGAEALRQPFNRVVFNVRASYFDESENILEQLAVTGAKNVAVLFQNDAYGKAGLEAMTRAAAKRGFPIVATTAIERHSTEVAAAAKALQAARPDAVALISSYVSSAALIKEMKKAGYTGRFVSVSFVGGKALADALGTLGAGVMVSEVVPFPWGRASVLQNEYAQAMQKAGVPHMSFGSMEGFLAAKTLVEGLRRTGRDLTRARLLAALETMNKWDAGGFFVSFTPDNHSGSRFVEMTMIGTGGRFVH</sequence>
<evidence type="ECO:0000256" key="2">
    <source>
        <dbReference type="ARBA" id="ARBA00022448"/>
    </source>
</evidence>
<dbReference type="InterPro" id="IPR028082">
    <property type="entry name" value="Peripla_BP_I"/>
</dbReference>
<feature type="domain" description="Leucine-binding protein" evidence="6">
    <location>
        <begin position="48"/>
        <end position="385"/>
    </location>
</feature>
<dbReference type="KEGG" id="vpe:Varpa_4907"/>
<keyword evidence="7" id="KW-0675">Receptor</keyword>
<comment type="similarity">
    <text evidence="1">Belongs to the leucine-binding protein family.</text>
</comment>
<dbReference type="PRINTS" id="PR00337">
    <property type="entry name" value="LEUILEVALBP"/>
</dbReference>
<accession>E6V144</accession>
<dbReference type="Pfam" id="PF13458">
    <property type="entry name" value="Peripla_BP_6"/>
    <property type="match status" value="1"/>
</dbReference>
<dbReference type="SUPFAM" id="SSF53822">
    <property type="entry name" value="Periplasmic binding protein-like I"/>
    <property type="match status" value="1"/>
</dbReference>
<dbReference type="STRING" id="595537.Varpa_4907"/>
<dbReference type="CDD" id="cd06326">
    <property type="entry name" value="PBP1_ABC_ligand_binding-like"/>
    <property type="match status" value="1"/>
</dbReference>
<evidence type="ECO:0000259" key="6">
    <source>
        <dbReference type="Pfam" id="PF13458"/>
    </source>
</evidence>
<dbReference type="InterPro" id="IPR028081">
    <property type="entry name" value="Leu-bd"/>
</dbReference>
<dbReference type="Gene3D" id="3.40.50.2300">
    <property type="match status" value="2"/>
</dbReference>
<keyword evidence="3 5" id="KW-0732">Signal</keyword>
<reference evidence="7 8" key="2">
    <citation type="journal article" date="2013" name="Genome Announc.">
        <title>Genome of the Root-Associated Plant Growth-Promoting Bacterium Variovorax paradoxus Strain EPS.</title>
        <authorList>
            <person name="Han J.I."/>
            <person name="Spain J.C."/>
            <person name="Leadbetter J.R."/>
            <person name="Ovchinnikova G."/>
            <person name="Goodwin L.A."/>
            <person name="Han C.S."/>
            <person name="Woyke T."/>
            <person name="Davenport K.W."/>
            <person name="Orwin P.M."/>
        </authorList>
    </citation>
    <scope>NUCLEOTIDE SEQUENCE [LARGE SCALE GENOMIC DNA]</scope>
    <source>
        <strain evidence="7 8">EPS</strain>
    </source>
</reference>
<dbReference type="PANTHER" id="PTHR47235:SF1">
    <property type="entry name" value="BLR6548 PROTEIN"/>
    <property type="match status" value="1"/>
</dbReference>
<reference evidence="8" key="1">
    <citation type="submission" date="2010-12" db="EMBL/GenBank/DDBJ databases">
        <title>Complete sequence of Variovorax paradoxus EPS.</title>
        <authorList>
            <consortium name="US DOE Joint Genome Institute"/>
            <person name="Lucas S."/>
            <person name="Copeland A."/>
            <person name="Lapidus A."/>
            <person name="Cheng J.-F."/>
            <person name="Goodwin L."/>
            <person name="Pitluck S."/>
            <person name="Teshima H."/>
            <person name="Detter J.C."/>
            <person name="Han C."/>
            <person name="Tapia R."/>
            <person name="Land M."/>
            <person name="Hauser L."/>
            <person name="Kyrpides N."/>
            <person name="Ivanova N."/>
            <person name="Ovchinnikova G."/>
            <person name="Orwin P."/>
            <person name="Han J.-I.G."/>
            <person name="Woyke T."/>
        </authorList>
    </citation>
    <scope>NUCLEOTIDE SEQUENCE [LARGE SCALE GENOMIC DNA]</scope>
    <source>
        <strain evidence="8">EPS</strain>
    </source>
</reference>
<dbReference type="InterPro" id="IPR000709">
    <property type="entry name" value="Leu_Ile_Val-bd"/>
</dbReference>
<dbReference type="AlphaFoldDB" id="E6V144"/>
<evidence type="ECO:0000256" key="4">
    <source>
        <dbReference type="ARBA" id="ARBA00022970"/>
    </source>
</evidence>
<gene>
    <name evidence="7" type="ordered locus">Varpa_4907</name>
</gene>
<dbReference type="eggNOG" id="COG0683">
    <property type="taxonomic scope" value="Bacteria"/>
</dbReference>
<name>E6V144_VARPE</name>
<dbReference type="EMBL" id="CP002417">
    <property type="protein sequence ID" value="ADU39067.1"/>
    <property type="molecule type" value="Genomic_DNA"/>
</dbReference>
<keyword evidence="4" id="KW-0029">Amino-acid transport</keyword>
<evidence type="ECO:0000313" key="7">
    <source>
        <dbReference type="EMBL" id="ADU39067.1"/>
    </source>
</evidence>
<evidence type="ECO:0000256" key="3">
    <source>
        <dbReference type="ARBA" id="ARBA00022729"/>
    </source>
</evidence>
<protein>
    <submittedName>
        <fullName evidence="7">Extracellular ligand-binding receptor</fullName>
    </submittedName>
</protein>
<dbReference type="OrthoDB" id="9777352at2"/>
<dbReference type="HOGENOM" id="CLU_027128_7_0_4"/>
<evidence type="ECO:0000313" key="8">
    <source>
        <dbReference type="Proteomes" id="UP000008917"/>
    </source>
</evidence>
<dbReference type="GO" id="GO:0006865">
    <property type="term" value="P:amino acid transport"/>
    <property type="evidence" value="ECO:0007669"/>
    <property type="project" value="UniProtKB-KW"/>
</dbReference>
<feature type="signal peptide" evidence="5">
    <location>
        <begin position="1"/>
        <end position="39"/>
    </location>
</feature>
<proteinExistence type="inferred from homology"/>
<feature type="chain" id="PRO_5003210254" evidence="5">
    <location>
        <begin position="40"/>
        <end position="395"/>
    </location>
</feature>
<keyword evidence="2" id="KW-0813">Transport</keyword>